<gene>
    <name evidence="2" type="ORF">ALQ44_00663</name>
</gene>
<dbReference type="EMBL" id="RBPQ01000041">
    <property type="protein sequence ID" value="RMO32212.1"/>
    <property type="molecule type" value="Genomic_DNA"/>
</dbReference>
<dbReference type="InterPro" id="IPR001387">
    <property type="entry name" value="Cro/C1-type_HTH"/>
</dbReference>
<dbReference type="SMART" id="SM00530">
    <property type="entry name" value="HTH_XRE"/>
    <property type="match status" value="1"/>
</dbReference>
<sequence length="115" mass="12742">MEPADEELPKALGIALRKIRLRNHLSILELSQRVSGRSYLGAVERGEKLPTVGKVDEISRSMGLHPLALLTLAYLRIEQNTPEEMMAKIKTDLEALELWGPWGFESTAAEGDSEG</sequence>
<proteinExistence type="predicted"/>
<dbReference type="RefSeq" id="WP_110818125.1">
    <property type="nucleotide sequence ID" value="NZ_QJTX01000014.1"/>
</dbReference>
<protein>
    <submittedName>
        <fullName evidence="2">Helix-turn-helix domain-containing protein</fullName>
    </submittedName>
</protein>
<evidence type="ECO:0000313" key="2">
    <source>
        <dbReference type="EMBL" id="RMO32212.1"/>
    </source>
</evidence>
<reference evidence="2 3" key="1">
    <citation type="submission" date="2018-08" db="EMBL/GenBank/DDBJ databases">
        <title>Recombination of ecologically and evolutionarily significant loci maintains genetic cohesion in the Pseudomonas syringae species complex.</title>
        <authorList>
            <person name="Dillon M."/>
            <person name="Thakur S."/>
            <person name="Almeida R.N.D."/>
            <person name="Weir B.S."/>
            <person name="Guttman D.S."/>
        </authorList>
    </citation>
    <scope>NUCLEOTIDE SEQUENCE [LARGE SCALE GENOMIC DNA]</scope>
    <source>
        <strain evidence="2 3">ICMP 2788</strain>
    </source>
</reference>
<comment type="caution">
    <text evidence="2">The sequence shown here is derived from an EMBL/GenBank/DDBJ whole genome shotgun (WGS) entry which is preliminary data.</text>
</comment>
<dbReference type="CDD" id="cd00093">
    <property type="entry name" value="HTH_XRE"/>
    <property type="match status" value="1"/>
</dbReference>
<dbReference type="Pfam" id="PF01381">
    <property type="entry name" value="HTH_3"/>
    <property type="match status" value="1"/>
</dbReference>
<dbReference type="PROSITE" id="PS50943">
    <property type="entry name" value="HTH_CROC1"/>
    <property type="match status" value="1"/>
</dbReference>
<feature type="domain" description="HTH cro/C1-type" evidence="1">
    <location>
        <begin position="16"/>
        <end position="70"/>
    </location>
</feature>
<accession>A0A3M3UGG7</accession>
<organism evidence="2 3">
    <name type="scientific">Pseudomonas syringae pv. pisi</name>
    <dbReference type="NCBI Taxonomy" id="59510"/>
    <lineage>
        <taxon>Bacteria</taxon>
        <taxon>Pseudomonadati</taxon>
        <taxon>Pseudomonadota</taxon>
        <taxon>Gammaproteobacteria</taxon>
        <taxon>Pseudomonadales</taxon>
        <taxon>Pseudomonadaceae</taxon>
        <taxon>Pseudomonas</taxon>
        <taxon>Pseudomonas syringae</taxon>
    </lineage>
</organism>
<dbReference type="Proteomes" id="UP000276886">
    <property type="component" value="Unassembled WGS sequence"/>
</dbReference>
<evidence type="ECO:0000313" key="3">
    <source>
        <dbReference type="Proteomes" id="UP000276886"/>
    </source>
</evidence>
<evidence type="ECO:0000259" key="1">
    <source>
        <dbReference type="PROSITE" id="PS50943"/>
    </source>
</evidence>
<name>A0A3M3UGG7_PSESJ</name>
<dbReference type="Gene3D" id="1.10.260.40">
    <property type="entry name" value="lambda repressor-like DNA-binding domains"/>
    <property type="match status" value="1"/>
</dbReference>
<dbReference type="AlphaFoldDB" id="A0A3M3UGG7"/>
<dbReference type="GO" id="GO:0003677">
    <property type="term" value="F:DNA binding"/>
    <property type="evidence" value="ECO:0007669"/>
    <property type="project" value="InterPro"/>
</dbReference>
<dbReference type="SUPFAM" id="SSF47413">
    <property type="entry name" value="lambda repressor-like DNA-binding domains"/>
    <property type="match status" value="1"/>
</dbReference>
<dbReference type="InterPro" id="IPR010982">
    <property type="entry name" value="Lambda_DNA-bd_dom_sf"/>
</dbReference>